<keyword evidence="3" id="KW-0546">Nucleotide metabolism</keyword>
<dbReference type="SUPFAM" id="SSF52972">
    <property type="entry name" value="ITPase-like"/>
    <property type="match status" value="1"/>
</dbReference>
<proteinExistence type="inferred from homology"/>
<organism evidence="4 5">
    <name type="scientific">Enterococcus diestrammenae</name>
    <dbReference type="NCBI Taxonomy" id="1155073"/>
    <lineage>
        <taxon>Bacteria</taxon>
        <taxon>Bacillati</taxon>
        <taxon>Bacillota</taxon>
        <taxon>Bacilli</taxon>
        <taxon>Lactobacillales</taxon>
        <taxon>Enterococcaceae</taxon>
        <taxon>Enterococcus</taxon>
    </lineage>
</organism>
<evidence type="ECO:0000313" key="5">
    <source>
        <dbReference type="Proteomes" id="UP001429357"/>
    </source>
</evidence>
<dbReference type="InterPro" id="IPR003697">
    <property type="entry name" value="Maf-like"/>
</dbReference>
<dbReference type="EMBL" id="MAEI02000001">
    <property type="protein sequence ID" value="MEO1783197.1"/>
    <property type="molecule type" value="Genomic_DNA"/>
</dbReference>
<accession>A0ABV0F837</accession>
<feature type="site" description="Important for substrate specificity" evidence="3">
    <location>
        <position position="11"/>
    </location>
</feature>
<dbReference type="EC" id="3.6.1.9" evidence="3"/>
<gene>
    <name evidence="4" type="ORF">BAU18_002816</name>
</gene>
<comment type="subcellular location">
    <subcellularLocation>
        <location evidence="3">Cytoplasm</location>
    </subcellularLocation>
</comment>
<dbReference type="Pfam" id="PF02545">
    <property type="entry name" value="Maf"/>
    <property type="match status" value="1"/>
</dbReference>
<keyword evidence="3" id="KW-0963">Cytoplasm</keyword>
<feature type="active site" description="Proton acceptor" evidence="3">
    <location>
        <position position="68"/>
    </location>
</feature>
<protein>
    <recommendedName>
        <fullName evidence="3">dTTP/UTP pyrophosphatase</fullName>
        <shortName evidence="3">dTTPase/UTPase</shortName>
        <ecNumber evidence="3">3.6.1.9</ecNumber>
    </recommendedName>
    <alternativeName>
        <fullName evidence="3">Nucleoside triphosphate pyrophosphatase</fullName>
    </alternativeName>
    <alternativeName>
        <fullName evidence="3">Nucleotide pyrophosphatase</fullName>
        <shortName evidence="3">Nucleotide PPase</shortName>
    </alternativeName>
</protein>
<evidence type="ECO:0000256" key="3">
    <source>
        <dbReference type="HAMAP-Rule" id="MF_00528"/>
    </source>
</evidence>
<comment type="similarity">
    <text evidence="3">Belongs to the Maf family. YhdE subfamily.</text>
</comment>
<dbReference type="NCBIfam" id="TIGR00172">
    <property type="entry name" value="maf"/>
    <property type="match status" value="1"/>
</dbReference>
<name>A0ABV0F837_9ENTE</name>
<dbReference type="HAMAP" id="MF_00528">
    <property type="entry name" value="Maf"/>
    <property type="match status" value="1"/>
</dbReference>
<comment type="catalytic activity">
    <reaction evidence="3">
        <text>dTTP + H2O = dTMP + diphosphate + H(+)</text>
        <dbReference type="Rhea" id="RHEA:28534"/>
        <dbReference type="ChEBI" id="CHEBI:15377"/>
        <dbReference type="ChEBI" id="CHEBI:15378"/>
        <dbReference type="ChEBI" id="CHEBI:33019"/>
        <dbReference type="ChEBI" id="CHEBI:37568"/>
        <dbReference type="ChEBI" id="CHEBI:63528"/>
        <dbReference type="EC" id="3.6.1.9"/>
    </reaction>
</comment>
<dbReference type="InterPro" id="IPR029001">
    <property type="entry name" value="ITPase-like_fam"/>
</dbReference>
<sequence length="185" mass="20230">MAIILASQSPRRKELLRYLVTDFLIEPADVDETIQPSDEPEDYVMRMAQAKAAKIAAHHPAAIVIACDTIVVNQGEILGKPVDRKDGYRMLRALSGGVHQVFTALVIRQGGQITTALVPAEVTFFELTDEEIQNYLESGEYADKAGAYGIQGGASLFVKQIVGDYYSIVGFPVGVVNQLLKKFKS</sequence>
<dbReference type="Proteomes" id="UP001429357">
    <property type="component" value="Unassembled WGS sequence"/>
</dbReference>
<comment type="catalytic activity">
    <reaction evidence="3">
        <text>UTP + H2O = UMP + diphosphate + H(+)</text>
        <dbReference type="Rhea" id="RHEA:29395"/>
        <dbReference type="ChEBI" id="CHEBI:15377"/>
        <dbReference type="ChEBI" id="CHEBI:15378"/>
        <dbReference type="ChEBI" id="CHEBI:33019"/>
        <dbReference type="ChEBI" id="CHEBI:46398"/>
        <dbReference type="ChEBI" id="CHEBI:57865"/>
        <dbReference type="EC" id="3.6.1.9"/>
    </reaction>
</comment>
<reference evidence="5" key="1">
    <citation type="submission" date="2016-06" db="EMBL/GenBank/DDBJ databases">
        <title>Four novel species of enterococci isolated from chicken manure.</title>
        <authorList>
            <person name="Van Tyne D."/>
        </authorList>
    </citation>
    <scope>NUCLEOTIDE SEQUENCE [LARGE SCALE GENOMIC DNA]</scope>
    <source>
        <strain evidence="5">JM9A</strain>
    </source>
</reference>
<comment type="caution">
    <text evidence="4">The sequence shown here is derived from an EMBL/GenBank/DDBJ whole genome shotgun (WGS) entry which is preliminary data.</text>
</comment>
<evidence type="ECO:0000313" key="4">
    <source>
        <dbReference type="EMBL" id="MEO1783197.1"/>
    </source>
</evidence>
<reference evidence="4 5" key="2">
    <citation type="submission" date="2024-02" db="EMBL/GenBank/DDBJ databases">
        <title>The Genome Sequence of Enterococcus diestrammenae JM9A.</title>
        <authorList>
            <person name="Earl A."/>
            <person name="Manson A."/>
            <person name="Gilmore M."/>
            <person name="Sanders J."/>
            <person name="Shea T."/>
            <person name="Howe W."/>
            <person name="Livny J."/>
            <person name="Cuomo C."/>
            <person name="Neafsey D."/>
            <person name="Birren B."/>
        </authorList>
    </citation>
    <scope>NUCLEOTIDE SEQUENCE [LARGE SCALE GENOMIC DNA]</scope>
    <source>
        <strain evidence="4 5">JM9A</strain>
    </source>
</reference>
<comment type="cofactor">
    <cofactor evidence="1 3">
        <name>a divalent metal cation</name>
        <dbReference type="ChEBI" id="CHEBI:60240"/>
    </cofactor>
</comment>
<dbReference type="PIRSF" id="PIRSF006305">
    <property type="entry name" value="Maf"/>
    <property type="match status" value="1"/>
</dbReference>
<evidence type="ECO:0000256" key="2">
    <source>
        <dbReference type="ARBA" id="ARBA00022801"/>
    </source>
</evidence>
<dbReference type="PANTHER" id="PTHR43213">
    <property type="entry name" value="BIFUNCTIONAL DTTP/UTP PYROPHOSPHATASE/METHYLTRANSFERASE PROTEIN-RELATED"/>
    <property type="match status" value="1"/>
</dbReference>
<comment type="caution">
    <text evidence="3">Lacks conserved residue(s) required for the propagation of feature annotation.</text>
</comment>
<keyword evidence="5" id="KW-1185">Reference proteome</keyword>
<feature type="site" description="Important for substrate specificity" evidence="3">
    <location>
        <position position="151"/>
    </location>
</feature>
<comment type="function">
    <text evidence="3">Nucleoside triphosphate pyrophosphatase that hydrolyzes dTTP and UTP. May have a dual role in cell division arrest and in preventing the incorporation of modified nucleotides into cellular nucleic acids.</text>
</comment>
<dbReference type="Gene3D" id="3.90.950.10">
    <property type="match status" value="1"/>
</dbReference>
<feature type="site" description="Important for substrate specificity" evidence="3">
    <location>
        <position position="69"/>
    </location>
</feature>
<dbReference type="RefSeq" id="WP_161868271.1">
    <property type="nucleotide sequence ID" value="NZ_MAEI02000001.1"/>
</dbReference>
<dbReference type="CDD" id="cd00555">
    <property type="entry name" value="Maf"/>
    <property type="match status" value="1"/>
</dbReference>
<dbReference type="PANTHER" id="PTHR43213:SF5">
    <property type="entry name" value="BIFUNCTIONAL DTTP_UTP PYROPHOSPHATASE_METHYLTRANSFERASE PROTEIN-RELATED"/>
    <property type="match status" value="1"/>
</dbReference>
<keyword evidence="2 3" id="KW-0378">Hydrolase</keyword>
<evidence type="ECO:0000256" key="1">
    <source>
        <dbReference type="ARBA" id="ARBA00001968"/>
    </source>
</evidence>